<accession>A0A3P1SEM8</accession>
<dbReference type="InterPro" id="IPR050072">
    <property type="entry name" value="Peptidase_M20A"/>
</dbReference>
<keyword evidence="1" id="KW-0479">Metal-binding</keyword>
<organism evidence="5 6">
    <name type="scientific">Schaalia canis</name>
    <dbReference type="NCBI Taxonomy" id="100469"/>
    <lineage>
        <taxon>Bacteria</taxon>
        <taxon>Bacillati</taxon>
        <taxon>Actinomycetota</taxon>
        <taxon>Actinomycetes</taxon>
        <taxon>Actinomycetales</taxon>
        <taxon>Actinomycetaceae</taxon>
        <taxon>Schaalia</taxon>
    </lineage>
</organism>
<dbReference type="RefSeq" id="WP_124870177.1">
    <property type="nucleotide sequence ID" value="NZ_RQZF01000005.1"/>
</dbReference>
<dbReference type="OrthoDB" id="7055905at2"/>
<dbReference type="Proteomes" id="UP000280444">
    <property type="component" value="Unassembled WGS sequence"/>
</dbReference>
<dbReference type="SUPFAM" id="SSF55031">
    <property type="entry name" value="Bacterial exopeptidase dimerisation domain"/>
    <property type="match status" value="1"/>
</dbReference>
<feature type="domain" description="Peptidase M20 dimerisation" evidence="4">
    <location>
        <begin position="173"/>
        <end position="269"/>
    </location>
</feature>
<dbReference type="EMBL" id="RQZF01000005">
    <property type="protein sequence ID" value="RRC95205.1"/>
    <property type="molecule type" value="Genomic_DNA"/>
</dbReference>
<dbReference type="InterPro" id="IPR010174">
    <property type="entry name" value="Succinyl-DAP_deSuclase_DapE"/>
</dbReference>
<dbReference type="SUPFAM" id="SSF53187">
    <property type="entry name" value="Zn-dependent exopeptidases"/>
    <property type="match status" value="1"/>
</dbReference>
<dbReference type="Gene3D" id="3.30.70.360">
    <property type="match status" value="1"/>
</dbReference>
<dbReference type="GO" id="GO:0046872">
    <property type="term" value="F:metal ion binding"/>
    <property type="evidence" value="ECO:0007669"/>
    <property type="project" value="UniProtKB-KW"/>
</dbReference>
<dbReference type="Pfam" id="PF07687">
    <property type="entry name" value="M20_dimer"/>
    <property type="match status" value="1"/>
</dbReference>
<dbReference type="PANTHER" id="PTHR43808:SF31">
    <property type="entry name" value="N-ACETYL-L-CITRULLINE DEACETYLASE"/>
    <property type="match status" value="1"/>
</dbReference>
<keyword evidence="2 5" id="KW-0378">Hydrolase</keyword>
<proteinExistence type="predicted"/>
<evidence type="ECO:0000256" key="3">
    <source>
        <dbReference type="NCBIfam" id="TIGR01900"/>
    </source>
</evidence>
<keyword evidence="6" id="KW-1185">Reference proteome</keyword>
<evidence type="ECO:0000313" key="6">
    <source>
        <dbReference type="Proteomes" id="UP000280444"/>
    </source>
</evidence>
<dbReference type="GO" id="GO:0008777">
    <property type="term" value="F:acetylornithine deacetylase activity"/>
    <property type="evidence" value="ECO:0007669"/>
    <property type="project" value="TreeGrafter"/>
</dbReference>
<gene>
    <name evidence="5" type="ORF">EII11_06105</name>
</gene>
<evidence type="ECO:0000259" key="4">
    <source>
        <dbReference type="Pfam" id="PF07687"/>
    </source>
</evidence>
<reference evidence="5 6" key="1">
    <citation type="submission" date="2018-11" db="EMBL/GenBank/DDBJ databases">
        <title>Genomes From Bacteria Associated with the Canine Oral Cavity: a Test Case for Automated Genome-Based Taxonomic Assignment.</title>
        <authorList>
            <person name="Coil D.A."/>
            <person name="Jospin G."/>
            <person name="Darling A.E."/>
            <person name="Wallis C."/>
            <person name="Davis I.J."/>
            <person name="Harris S."/>
            <person name="Eisen J.A."/>
            <person name="Holcombe L.J."/>
            <person name="O'Flynn C."/>
        </authorList>
    </citation>
    <scope>NUCLEOTIDE SEQUENCE [LARGE SCALE GENOMIC DNA]</scope>
    <source>
        <strain evidence="5 6">OH770</strain>
    </source>
</reference>
<comment type="caution">
    <text evidence="5">The sequence shown here is derived from an EMBL/GenBank/DDBJ whole genome shotgun (WGS) entry which is preliminary data.</text>
</comment>
<protein>
    <recommendedName>
        <fullName evidence="3">Succinyl-diaminopimelate desuccinylase</fullName>
        <ecNumber evidence="3">3.5.1.18</ecNumber>
    </recommendedName>
</protein>
<evidence type="ECO:0000256" key="1">
    <source>
        <dbReference type="ARBA" id="ARBA00022723"/>
    </source>
</evidence>
<dbReference type="InterPro" id="IPR002933">
    <property type="entry name" value="Peptidase_M20"/>
</dbReference>
<dbReference type="Pfam" id="PF01546">
    <property type="entry name" value="Peptidase_M20"/>
    <property type="match status" value="1"/>
</dbReference>
<dbReference type="InterPro" id="IPR036264">
    <property type="entry name" value="Bact_exopeptidase_dim_dom"/>
</dbReference>
<dbReference type="NCBIfam" id="TIGR01900">
    <property type="entry name" value="dapE-gram_pos"/>
    <property type="match status" value="1"/>
</dbReference>
<dbReference type="AlphaFoldDB" id="A0A3P1SEM8"/>
<dbReference type="InterPro" id="IPR011650">
    <property type="entry name" value="Peptidase_M20_dimer"/>
</dbReference>
<dbReference type="GO" id="GO:0006526">
    <property type="term" value="P:L-arginine biosynthetic process"/>
    <property type="evidence" value="ECO:0007669"/>
    <property type="project" value="TreeGrafter"/>
</dbReference>
<dbReference type="Gene3D" id="3.40.630.10">
    <property type="entry name" value="Zn peptidases"/>
    <property type="match status" value="1"/>
</dbReference>
<evidence type="ECO:0000313" key="5">
    <source>
        <dbReference type="EMBL" id="RRC95205.1"/>
    </source>
</evidence>
<evidence type="ECO:0000256" key="2">
    <source>
        <dbReference type="ARBA" id="ARBA00022801"/>
    </source>
</evidence>
<sequence>MLTPLTLTVTDPVQLTAELVDIPSVSGDEACIADAVEAALAACPHLQVTRNADAVVARTNVGRPTRVIIAGHLDTVPIADNVPSRWGSLNGEDALFGRGSVDMKAGVAVALHLACSLSAPRHDVTWIFYDHEEVADALNGLGRLSREAPDLLEGDFAILGEPTSAHIEGGCNGTLRVIATFPGVAAHSARAWRGDNAIHKMAPVIDAIAAFGNPTVVVDGLAYRESLSVVGVSGGGAANVIPDTARMTVNYRFAPSTSGEDALAFVRSFFEGSGAVVEVDDLSPGARPGMDAPIAREFAAIAKARGNVQVNAKEGWTDVARFGALGIPAINYGPGNPLAAHTIDEAVAVAEIRRCVEVLGAWLAPEPA</sequence>
<dbReference type="GO" id="GO:0009089">
    <property type="term" value="P:lysine biosynthetic process via diaminopimelate"/>
    <property type="evidence" value="ECO:0007669"/>
    <property type="project" value="UniProtKB-UniRule"/>
</dbReference>
<dbReference type="PANTHER" id="PTHR43808">
    <property type="entry name" value="ACETYLORNITHINE DEACETYLASE"/>
    <property type="match status" value="1"/>
</dbReference>
<name>A0A3P1SEM8_9ACTO</name>
<dbReference type="GO" id="GO:0009014">
    <property type="term" value="F:succinyl-diaminopimelate desuccinylase activity"/>
    <property type="evidence" value="ECO:0007669"/>
    <property type="project" value="UniProtKB-UniRule"/>
</dbReference>
<dbReference type="EC" id="3.5.1.18" evidence="3"/>